<feature type="transmembrane region" description="Helical" evidence="7">
    <location>
        <begin position="66"/>
        <end position="99"/>
    </location>
</feature>
<evidence type="ECO:0000256" key="2">
    <source>
        <dbReference type="ARBA" id="ARBA00007543"/>
    </source>
</evidence>
<comment type="subcellular location">
    <subcellularLocation>
        <location evidence="1">Cell membrane</location>
        <topology evidence="1">Multi-pass membrane protein</topology>
    </subcellularLocation>
</comment>
<feature type="transmembrane region" description="Helical" evidence="7">
    <location>
        <begin position="306"/>
        <end position="326"/>
    </location>
</feature>
<feature type="transmembrane region" description="Helical" evidence="7">
    <location>
        <begin position="264"/>
        <end position="286"/>
    </location>
</feature>
<dbReference type="KEGG" id="dee:HQN60_13030"/>
<protein>
    <submittedName>
        <fullName evidence="8">Cytochrome d ubiquinol oxidase subunit II</fullName>
    </submittedName>
</protein>
<feature type="transmembrane region" description="Helical" evidence="7">
    <location>
        <begin position="151"/>
        <end position="177"/>
    </location>
</feature>
<keyword evidence="4 7" id="KW-0812">Transmembrane</keyword>
<evidence type="ECO:0000256" key="3">
    <source>
        <dbReference type="ARBA" id="ARBA00022475"/>
    </source>
</evidence>
<feature type="transmembrane region" description="Helical" evidence="7">
    <location>
        <begin position="233"/>
        <end position="252"/>
    </location>
</feature>
<dbReference type="Proteomes" id="UP000504844">
    <property type="component" value="Chromosome"/>
</dbReference>
<dbReference type="GO" id="GO:0019646">
    <property type="term" value="P:aerobic electron transport chain"/>
    <property type="evidence" value="ECO:0007669"/>
    <property type="project" value="TreeGrafter"/>
</dbReference>
<keyword evidence="9" id="KW-1185">Reference proteome</keyword>
<dbReference type="Pfam" id="PF02322">
    <property type="entry name" value="Cyt_bd_oxida_II"/>
    <property type="match status" value="1"/>
</dbReference>
<feature type="transmembrane region" description="Helical" evidence="7">
    <location>
        <begin position="189"/>
        <end position="213"/>
    </location>
</feature>
<keyword evidence="5 7" id="KW-1133">Transmembrane helix</keyword>
<dbReference type="GO" id="GO:0016682">
    <property type="term" value="F:oxidoreductase activity, acting on diphenols and related substances as donors, oxygen as acceptor"/>
    <property type="evidence" value="ECO:0007669"/>
    <property type="project" value="TreeGrafter"/>
</dbReference>
<comment type="similarity">
    <text evidence="2">Belongs to the cytochrome ubiquinol oxidase subunit 2 family.</text>
</comment>
<dbReference type="EMBL" id="CP054143">
    <property type="protein sequence ID" value="QKJ67557.1"/>
    <property type="molecule type" value="Genomic_DNA"/>
</dbReference>
<evidence type="ECO:0000256" key="1">
    <source>
        <dbReference type="ARBA" id="ARBA00004651"/>
    </source>
</evidence>
<feature type="transmembrane region" description="Helical" evidence="7">
    <location>
        <begin position="7"/>
        <end position="29"/>
    </location>
</feature>
<evidence type="ECO:0000256" key="6">
    <source>
        <dbReference type="ARBA" id="ARBA00023136"/>
    </source>
</evidence>
<sequence length="341" mass="37156">MLSTIDLAYWLPVIFAGLMVVSMFAYVVLDGYDLGVGILLELEPDTKEKDKMIASIGPFWDANETWLVLGVGLLLVAFPLAHGIILTALYLPVALMLLGLILRGVAFDFRVKARAHHQPLWNRLFFVGSLLATVSQGVMLGRYITGFAPGWGAWGFALLVGVSLAAAYALLGAGWLLMKSTGALQQRAIVWAQGSLWIAILATVLVSVATPWISPRVFALWFSVPNVFLLAPVPLMTAILFAVIGFALPRLAQRQRNGNDNFCWIPFAATVGIVLLSFFGLVFSIFPHLVIDQLTIWQAASSPEALLIMFCGAAIVLPTIIGYTIYSYSVFWGKAGELSYD</sequence>
<evidence type="ECO:0000256" key="5">
    <source>
        <dbReference type="ARBA" id="ARBA00022989"/>
    </source>
</evidence>
<accession>A0A6M8T0L9</accession>
<reference evidence="8 9" key="1">
    <citation type="submission" date="2020-05" db="EMBL/GenBank/DDBJ databases">
        <title>Complete genome sequence of Deefgea sp. D17.</title>
        <authorList>
            <person name="Bae J.-W."/>
            <person name="Han J.E."/>
        </authorList>
    </citation>
    <scope>NUCLEOTIDE SEQUENCE [LARGE SCALE GENOMIC DNA]</scope>
    <source>
        <strain evidence="8 9">D17</strain>
    </source>
</reference>
<dbReference type="AlphaFoldDB" id="A0A6M8T0L9"/>
<evidence type="ECO:0000256" key="4">
    <source>
        <dbReference type="ARBA" id="ARBA00022692"/>
    </source>
</evidence>
<keyword evidence="3" id="KW-1003">Cell membrane</keyword>
<name>A0A6M8T0L9_9NEIS</name>
<proteinExistence type="inferred from homology"/>
<dbReference type="InterPro" id="IPR003317">
    <property type="entry name" value="Cyt-d_oxidase_su2"/>
</dbReference>
<dbReference type="GO" id="GO:0009055">
    <property type="term" value="F:electron transfer activity"/>
    <property type="evidence" value="ECO:0007669"/>
    <property type="project" value="TreeGrafter"/>
</dbReference>
<dbReference type="GO" id="GO:0070069">
    <property type="term" value="C:cytochrome complex"/>
    <property type="evidence" value="ECO:0007669"/>
    <property type="project" value="TreeGrafter"/>
</dbReference>
<dbReference type="PANTHER" id="PTHR43141:SF2">
    <property type="entry name" value="BLR3729 PROTEIN"/>
    <property type="match status" value="1"/>
</dbReference>
<feature type="transmembrane region" description="Helical" evidence="7">
    <location>
        <begin position="120"/>
        <end position="139"/>
    </location>
</feature>
<evidence type="ECO:0000256" key="7">
    <source>
        <dbReference type="SAM" id="Phobius"/>
    </source>
</evidence>
<dbReference type="GO" id="GO:0005886">
    <property type="term" value="C:plasma membrane"/>
    <property type="evidence" value="ECO:0007669"/>
    <property type="project" value="UniProtKB-SubCell"/>
</dbReference>
<evidence type="ECO:0000313" key="9">
    <source>
        <dbReference type="Proteomes" id="UP000504844"/>
    </source>
</evidence>
<evidence type="ECO:0000313" key="8">
    <source>
        <dbReference type="EMBL" id="QKJ67557.1"/>
    </source>
</evidence>
<dbReference type="RefSeq" id="WP_173534059.1">
    <property type="nucleotide sequence ID" value="NZ_CP054143.1"/>
</dbReference>
<dbReference type="PANTHER" id="PTHR43141">
    <property type="entry name" value="CYTOCHROME BD2 SUBUNIT II"/>
    <property type="match status" value="1"/>
</dbReference>
<gene>
    <name evidence="8" type="ORF">HQN60_13030</name>
</gene>
<keyword evidence="6 7" id="KW-0472">Membrane</keyword>
<organism evidence="8 9">
    <name type="scientific">Deefgea piscis</name>
    <dbReference type="NCBI Taxonomy" id="2739061"/>
    <lineage>
        <taxon>Bacteria</taxon>
        <taxon>Pseudomonadati</taxon>
        <taxon>Pseudomonadota</taxon>
        <taxon>Betaproteobacteria</taxon>
        <taxon>Neisseriales</taxon>
        <taxon>Chitinibacteraceae</taxon>
        <taxon>Deefgea</taxon>
    </lineage>
</organism>